<dbReference type="InterPro" id="IPR036397">
    <property type="entry name" value="RNaseH_sf"/>
</dbReference>
<feature type="domain" description="Reverse transcriptase zinc-binding" evidence="2">
    <location>
        <begin position="8"/>
        <end position="76"/>
    </location>
</feature>
<dbReference type="InterPro" id="IPR002156">
    <property type="entry name" value="RNaseH_domain"/>
</dbReference>
<dbReference type="Pfam" id="PF13966">
    <property type="entry name" value="zf-RVT"/>
    <property type="match status" value="1"/>
</dbReference>
<dbReference type="InterPro" id="IPR012337">
    <property type="entry name" value="RNaseH-like_sf"/>
</dbReference>
<dbReference type="Proteomes" id="UP000818029">
    <property type="component" value="Chromosome D11"/>
</dbReference>
<sequence>MEISEDIQMVFKKLWSLSIPAKIKITMWRALRRFLPTGQVLFNRRIRNSAICSRCNLGSESLLHVVADCNNVKEIWDGIGISWDSNLNLEIFWHWFIHLVQHKAERIWEKVVIAIWAIWWARNKQVMEGISTTRQSTIAKILSMVEELKVLNEKLPVIKAVGSDCWRPPQEPWVKLNFDAAYKTQTNKSCSGFIIRDGRGKVMGSGVTHHDNVLDAFMAEAVACFQGLLFAKETGFTTVEVEGDSRTVIEKINQEGFG</sequence>
<evidence type="ECO:0000259" key="1">
    <source>
        <dbReference type="Pfam" id="PF13456"/>
    </source>
</evidence>
<dbReference type="AlphaFoldDB" id="A0A1U8JVG6"/>
<keyword evidence="3" id="KW-1185">Reference proteome</keyword>
<dbReference type="SMR" id="A0A1U8JVG6"/>
<evidence type="ECO:0000313" key="4">
    <source>
        <dbReference type="RefSeq" id="XP_016694277.1"/>
    </source>
</evidence>
<evidence type="ECO:0000313" key="3">
    <source>
        <dbReference type="Proteomes" id="UP000818029"/>
    </source>
</evidence>
<dbReference type="InterPro" id="IPR052929">
    <property type="entry name" value="RNase_H-like_EbsB-rel"/>
</dbReference>
<dbReference type="STRING" id="3635.A0A1U8JVG6"/>
<dbReference type="OrthoDB" id="1752174at2759"/>
<reference evidence="4" key="2">
    <citation type="submission" date="2025-08" db="UniProtKB">
        <authorList>
            <consortium name="RefSeq"/>
        </authorList>
    </citation>
    <scope>IDENTIFICATION</scope>
</reference>
<dbReference type="InterPro" id="IPR044730">
    <property type="entry name" value="RNase_H-like_dom_plant"/>
</dbReference>
<dbReference type="PANTHER" id="PTHR47074">
    <property type="entry name" value="BNAC02G40300D PROTEIN"/>
    <property type="match status" value="1"/>
</dbReference>
<proteinExistence type="predicted"/>
<dbReference type="GeneID" id="107910863"/>
<dbReference type="GO" id="GO:0004523">
    <property type="term" value="F:RNA-DNA hybrid ribonuclease activity"/>
    <property type="evidence" value="ECO:0007669"/>
    <property type="project" value="InterPro"/>
</dbReference>
<evidence type="ECO:0000259" key="2">
    <source>
        <dbReference type="Pfam" id="PF13966"/>
    </source>
</evidence>
<feature type="domain" description="RNase H type-1" evidence="1">
    <location>
        <begin position="177"/>
        <end position="255"/>
    </location>
</feature>
<dbReference type="PANTHER" id="PTHR47074:SF61">
    <property type="entry name" value="RNASE H TYPE-1 DOMAIN-CONTAINING PROTEIN"/>
    <property type="match status" value="1"/>
</dbReference>
<accession>A0A1U8JVG6</accession>
<dbReference type="RefSeq" id="XP_016694277.1">
    <property type="nucleotide sequence ID" value="XM_016838788.1"/>
</dbReference>
<reference evidence="3" key="1">
    <citation type="journal article" date="2020" name="Nat. Genet.">
        <title>Genomic diversifications of five Gossypium allopolyploid species and their impact on cotton improvement.</title>
        <authorList>
            <person name="Chen Z.J."/>
            <person name="Sreedasyam A."/>
            <person name="Ando A."/>
            <person name="Song Q."/>
            <person name="De Santiago L.M."/>
            <person name="Hulse-Kemp A.M."/>
            <person name="Ding M."/>
            <person name="Ye W."/>
            <person name="Kirkbride R.C."/>
            <person name="Jenkins J."/>
            <person name="Plott C."/>
            <person name="Lovell J."/>
            <person name="Lin Y.M."/>
            <person name="Vaughn R."/>
            <person name="Liu B."/>
            <person name="Simpson S."/>
            <person name="Scheffler B.E."/>
            <person name="Wen L."/>
            <person name="Saski C.A."/>
            <person name="Grover C.E."/>
            <person name="Hu G."/>
            <person name="Conover J.L."/>
            <person name="Carlson J.W."/>
            <person name="Shu S."/>
            <person name="Boston L.B."/>
            <person name="Williams M."/>
            <person name="Peterson D.G."/>
            <person name="McGee K."/>
            <person name="Jones D.C."/>
            <person name="Wendel J.F."/>
            <person name="Stelly D.M."/>
            <person name="Grimwood J."/>
            <person name="Schmutz J."/>
        </authorList>
    </citation>
    <scope>NUCLEOTIDE SEQUENCE [LARGE SCALE GENOMIC DNA]</scope>
    <source>
        <strain evidence="3">cv. TM-1</strain>
    </source>
</reference>
<dbReference type="Gene3D" id="3.30.420.10">
    <property type="entry name" value="Ribonuclease H-like superfamily/Ribonuclease H"/>
    <property type="match status" value="1"/>
</dbReference>
<organism evidence="3 4">
    <name type="scientific">Gossypium hirsutum</name>
    <name type="common">Upland cotton</name>
    <name type="synonym">Gossypium mexicanum</name>
    <dbReference type="NCBI Taxonomy" id="3635"/>
    <lineage>
        <taxon>Eukaryota</taxon>
        <taxon>Viridiplantae</taxon>
        <taxon>Streptophyta</taxon>
        <taxon>Embryophyta</taxon>
        <taxon>Tracheophyta</taxon>
        <taxon>Spermatophyta</taxon>
        <taxon>Magnoliopsida</taxon>
        <taxon>eudicotyledons</taxon>
        <taxon>Gunneridae</taxon>
        <taxon>Pentapetalae</taxon>
        <taxon>rosids</taxon>
        <taxon>malvids</taxon>
        <taxon>Malvales</taxon>
        <taxon>Malvaceae</taxon>
        <taxon>Malvoideae</taxon>
        <taxon>Gossypium</taxon>
    </lineage>
</organism>
<dbReference type="SUPFAM" id="SSF53098">
    <property type="entry name" value="Ribonuclease H-like"/>
    <property type="match status" value="1"/>
</dbReference>
<protein>
    <submittedName>
        <fullName evidence="4">Uncharacterized protein</fullName>
    </submittedName>
</protein>
<dbReference type="PaxDb" id="3635-A0A1U8JVG6"/>
<name>A0A1U8JVG6_GOSHI</name>
<dbReference type="InterPro" id="IPR026960">
    <property type="entry name" value="RVT-Znf"/>
</dbReference>
<gene>
    <name evidence="4" type="primary">LOC107910863</name>
</gene>
<dbReference type="GO" id="GO:0003676">
    <property type="term" value="F:nucleic acid binding"/>
    <property type="evidence" value="ECO:0007669"/>
    <property type="project" value="InterPro"/>
</dbReference>
<dbReference type="Pfam" id="PF13456">
    <property type="entry name" value="RVT_3"/>
    <property type="match status" value="1"/>
</dbReference>
<dbReference type="KEGG" id="ghi:107910863"/>
<dbReference type="CDD" id="cd06222">
    <property type="entry name" value="RNase_H_like"/>
    <property type="match status" value="1"/>
</dbReference>